<feature type="non-terminal residue" evidence="2">
    <location>
        <position position="96"/>
    </location>
</feature>
<sequence length="96" mass="11111">RPCRSRGRGYFIHRRVDFHGQRSRVRAAHSGSYRLSNQRNHHRPRQRRSTNDALPSRLSGQGNRRGHTRSPCRNHLHPGRESSAHAKGNYQLVDGL</sequence>
<name>A0A383AZT8_9ZZZZ</name>
<feature type="compositionally biased region" description="Basic residues" evidence="1">
    <location>
        <begin position="39"/>
        <end position="48"/>
    </location>
</feature>
<accession>A0A383AZT8</accession>
<evidence type="ECO:0000313" key="2">
    <source>
        <dbReference type="EMBL" id="SVE13154.1"/>
    </source>
</evidence>
<gene>
    <name evidence="2" type="ORF">METZ01_LOCUS466008</name>
</gene>
<feature type="compositionally biased region" description="Basic residues" evidence="1">
    <location>
        <begin position="64"/>
        <end position="77"/>
    </location>
</feature>
<dbReference type="AlphaFoldDB" id="A0A383AZT8"/>
<protein>
    <submittedName>
        <fullName evidence="2">Uncharacterized protein</fullName>
    </submittedName>
</protein>
<proteinExistence type="predicted"/>
<feature type="region of interest" description="Disordered" evidence="1">
    <location>
        <begin position="21"/>
        <end position="96"/>
    </location>
</feature>
<dbReference type="EMBL" id="UINC01196236">
    <property type="protein sequence ID" value="SVE13154.1"/>
    <property type="molecule type" value="Genomic_DNA"/>
</dbReference>
<organism evidence="2">
    <name type="scientific">marine metagenome</name>
    <dbReference type="NCBI Taxonomy" id="408172"/>
    <lineage>
        <taxon>unclassified sequences</taxon>
        <taxon>metagenomes</taxon>
        <taxon>ecological metagenomes</taxon>
    </lineage>
</organism>
<reference evidence="2" key="1">
    <citation type="submission" date="2018-05" db="EMBL/GenBank/DDBJ databases">
        <authorList>
            <person name="Lanie J.A."/>
            <person name="Ng W.-L."/>
            <person name="Kazmierczak K.M."/>
            <person name="Andrzejewski T.M."/>
            <person name="Davidsen T.M."/>
            <person name="Wayne K.J."/>
            <person name="Tettelin H."/>
            <person name="Glass J.I."/>
            <person name="Rusch D."/>
            <person name="Podicherti R."/>
            <person name="Tsui H.-C.T."/>
            <person name="Winkler M.E."/>
        </authorList>
    </citation>
    <scope>NUCLEOTIDE SEQUENCE</scope>
</reference>
<feature type="non-terminal residue" evidence="2">
    <location>
        <position position="1"/>
    </location>
</feature>
<evidence type="ECO:0000256" key="1">
    <source>
        <dbReference type="SAM" id="MobiDB-lite"/>
    </source>
</evidence>